<gene>
    <name evidence="2" type="ORF">BU058_12885</name>
</gene>
<feature type="transmembrane region" description="Helical" evidence="1">
    <location>
        <begin position="86"/>
        <end position="109"/>
    </location>
</feature>
<accession>A0A9Q6MTM3</accession>
<protein>
    <recommendedName>
        <fullName evidence="4">Stage II sporulation protein M</fullName>
    </recommendedName>
</protein>
<evidence type="ECO:0000313" key="3">
    <source>
        <dbReference type="Proteomes" id="UP000241960"/>
    </source>
</evidence>
<proteinExistence type="predicted"/>
<keyword evidence="1" id="KW-0812">Transmembrane</keyword>
<dbReference type="EMBL" id="PZFQ01000065">
    <property type="protein sequence ID" value="PTI73711.1"/>
    <property type="molecule type" value="Genomic_DNA"/>
</dbReference>
<name>A0A9Q6MTM3_9STAP</name>
<dbReference type="InterPro" id="IPR002798">
    <property type="entry name" value="SpoIIM-like"/>
</dbReference>
<sequence length="202" mass="23001">MFNIRDNDYSKRSIKIFILATIIFIITFVLAIIFTPSLATLKNLGSGTPSKLSEARGLKKVWEYIINNGFRAPLQMLTIAMIPIPFLYFANLISTIIITGILFGFAVHLDVYKGSIMVLSSMPHTIIEILAMCFVISSLYKLNQAIIRKIGNLFRKNKKQRFSLKLAIINLFKIYVFIALPLYIIAAFIETYFPSFIDTLFP</sequence>
<feature type="transmembrane region" description="Helical" evidence="1">
    <location>
        <begin position="162"/>
        <end position="189"/>
    </location>
</feature>
<dbReference type="Pfam" id="PF01944">
    <property type="entry name" value="SpoIIM"/>
    <property type="match status" value="1"/>
</dbReference>
<reference evidence="2 3" key="1">
    <citation type="journal article" date="2016" name="Front. Microbiol.">
        <title>Comprehensive Phylogenetic Analysis of Bovine Non-aureus Staphylococci Species Based on Whole-Genome Sequencing.</title>
        <authorList>
            <person name="Naushad S."/>
            <person name="Barkema H.W."/>
            <person name="Luby C."/>
            <person name="Condas L.A."/>
            <person name="Nobrega D.B."/>
            <person name="Carson D.A."/>
            <person name="De Buck J."/>
        </authorList>
    </citation>
    <scope>NUCLEOTIDE SEQUENCE [LARGE SCALE GENOMIC DNA]</scope>
    <source>
        <strain evidence="2 3">SNUC 1231</strain>
    </source>
</reference>
<dbReference type="Proteomes" id="UP000241960">
    <property type="component" value="Unassembled WGS sequence"/>
</dbReference>
<feature type="transmembrane region" description="Helical" evidence="1">
    <location>
        <begin position="16"/>
        <end position="41"/>
    </location>
</feature>
<organism evidence="2 3">
    <name type="scientific">Staphylococcus succinus</name>
    <dbReference type="NCBI Taxonomy" id="61015"/>
    <lineage>
        <taxon>Bacteria</taxon>
        <taxon>Bacillati</taxon>
        <taxon>Bacillota</taxon>
        <taxon>Bacilli</taxon>
        <taxon>Bacillales</taxon>
        <taxon>Staphylococcaceae</taxon>
        <taxon>Staphylococcus</taxon>
    </lineage>
</organism>
<comment type="caution">
    <text evidence="2">The sequence shown here is derived from an EMBL/GenBank/DDBJ whole genome shotgun (WGS) entry which is preliminary data.</text>
</comment>
<evidence type="ECO:0000256" key="1">
    <source>
        <dbReference type="SAM" id="Phobius"/>
    </source>
</evidence>
<evidence type="ECO:0000313" key="2">
    <source>
        <dbReference type="EMBL" id="PTI73711.1"/>
    </source>
</evidence>
<keyword evidence="1" id="KW-1133">Transmembrane helix</keyword>
<feature type="transmembrane region" description="Helical" evidence="1">
    <location>
        <begin position="121"/>
        <end position="142"/>
    </location>
</feature>
<evidence type="ECO:0008006" key="4">
    <source>
        <dbReference type="Google" id="ProtNLM"/>
    </source>
</evidence>
<dbReference type="RefSeq" id="WP_107545418.1">
    <property type="nucleotide sequence ID" value="NZ_JAMWUX010000001.1"/>
</dbReference>
<dbReference type="AlphaFoldDB" id="A0A9Q6MTM3"/>
<keyword evidence="1" id="KW-0472">Membrane</keyword>